<sequence>MYKHYDPLTEEEVTTLVDLSRKVKYKDSYGSRCRIGKNKTKALSIYNYSKWFDWTSKQRDIFKVGFSEDIQNKAVQGWFLDIPAGRGFLDQMTTWVNKTGAGTIVATALKDRQAIQLNGRLIELRKGEQIAFNLSTVHAIPKSDHGQLWACVMIRGDFQQYT</sequence>
<dbReference type="EMBL" id="MN103543">
    <property type="protein sequence ID" value="QEM41891.1"/>
    <property type="molecule type" value="Genomic_DNA"/>
</dbReference>
<dbReference type="RefSeq" id="YP_010660902.1">
    <property type="nucleotide sequence ID" value="NC_070882.1"/>
</dbReference>
<organism evidence="1 2">
    <name type="scientific">Pseudomonas phage vB_PaeM_PS119XW</name>
    <dbReference type="NCBI Taxonomy" id="2601632"/>
    <lineage>
        <taxon>Viruses</taxon>
        <taxon>Duplodnaviria</taxon>
        <taxon>Heunggongvirae</taxon>
        <taxon>Uroviricota</taxon>
        <taxon>Caudoviricetes</taxon>
        <taxon>Chimalliviridae</taxon>
        <taxon>Pawinskivirus</taxon>
        <taxon>Pawinskivirus PS119XW</taxon>
    </lineage>
</organism>
<keyword evidence="2" id="KW-1185">Reference proteome</keyword>
<dbReference type="GeneID" id="77936912"/>
<evidence type="ECO:0000313" key="2">
    <source>
        <dbReference type="Proteomes" id="UP000322144"/>
    </source>
</evidence>
<dbReference type="Proteomes" id="UP000322144">
    <property type="component" value="Segment"/>
</dbReference>
<protein>
    <submittedName>
        <fullName evidence="1">Uncharacterized protein</fullName>
    </submittedName>
</protein>
<accession>A0A5C1K8R5</accession>
<dbReference type="KEGG" id="vg:77936912"/>
<name>A0A5C1K8R5_9CAUD</name>
<evidence type="ECO:0000313" key="1">
    <source>
        <dbReference type="EMBL" id="QEM41891.1"/>
    </source>
</evidence>
<proteinExistence type="predicted"/>
<reference evidence="1 2" key="1">
    <citation type="submission" date="2019-06" db="EMBL/GenBank/DDBJ databases">
        <title>A distant relative of Phikzvirus genus phages from a therapeutic phage collection.</title>
        <authorList>
            <person name="Hejnowicz M.S."/>
            <person name="Dabrowski K."/>
            <person name="Gawor J."/>
            <person name="Weber-Dabrowska B."/>
            <person name="Gromadka R."/>
            <person name="Lobocka M.B."/>
        </authorList>
    </citation>
    <scope>NUCLEOTIDE SEQUENCE [LARGE SCALE GENOMIC DNA]</scope>
</reference>